<dbReference type="CDD" id="cd03784">
    <property type="entry name" value="GT1_Gtf-like"/>
    <property type="match status" value="1"/>
</dbReference>
<organism evidence="4 5">
    <name type="scientific">Melanomma pulvis-pyrius CBS 109.77</name>
    <dbReference type="NCBI Taxonomy" id="1314802"/>
    <lineage>
        <taxon>Eukaryota</taxon>
        <taxon>Fungi</taxon>
        <taxon>Dikarya</taxon>
        <taxon>Ascomycota</taxon>
        <taxon>Pezizomycotina</taxon>
        <taxon>Dothideomycetes</taxon>
        <taxon>Pleosporomycetidae</taxon>
        <taxon>Pleosporales</taxon>
        <taxon>Melanommataceae</taxon>
        <taxon>Melanomma</taxon>
    </lineage>
</organism>
<gene>
    <name evidence="4" type="ORF">K505DRAFT_323583</name>
</gene>
<feature type="region of interest" description="Disordered" evidence="2">
    <location>
        <begin position="886"/>
        <end position="912"/>
    </location>
</feature>
<evidence type="ECO:0000259" key="3">
    <source>
        <dbReference type="Pfam" id="PF06722"/>
    </source>
</evidence>
<dbReference type="InterPro" id="IPR050426">
    <property type="entry name" value="Glycosyltransferase_28"/>
</dbReference>
<dbReference type="InterPro" id="IPR002213">
    <property type="entry name" value="UDP_glucos_trans"/>
</dbReference>
<reference evidence="4" key="1">
    <citation type="journal article" date="2020" name="Stud. Mycol.">
        <title>101 Dothideomycetes genomes: a test case for predicting lifestyles and emergence of pathogens.</title>
        <authorList>
            <person name="Haridas S."/>
            <person name="Albert R."/>
            <person name="Binder M."/>
            <person name="Bloem J."/>
            <person name="Labutti K."/>
            <person name="Salamov A."/>
            <person name="Andreopoulos B."/>
            <person name="Baker S."/>
            <person name="Barry K."/>
            <person name="Bills G."/>
            <person name="Bluhm B."/>
            <person name="Cannon C."/>
            <person name="Castanera R."/>
            <person name="Culley D."/>
            <person name="Daum C."/>
            <person name="Ezra D."/>
            <person name="Gonzalez J."/>
            <person name="Henrissat B."/>
            <person name="Kuo A."/>
            <person name="Liang C."/>
            <person name="Lipzen A."/>
            <person name="Lutzoni F."/>
            <person name="Magnuson J."/>
            <person name="Mondo S."/>
            <person name="Nolan M."/>
            <person name="Ohm R."/>
            <person name="Pangilinan J."/>
            <person name="Park H.-J."/>
            <person name="Ramirez L."/>
            <person name="Alfaro M."/>
            <person name="Sun H."/>
            <person name="Tritt A."/>
            <person name="Yoshinaga Y."/>
            <person name="Zwiers L.-H."/>
            <person name="Turgeon B."/>
            <person name="Goodwin S."/>
            <person name="Spatafora J."/>
            <person name="Crous P."/>
            <person name="Grigoriev I."/>
        </authorList>
    </citation>
    <scope>NUCLEOTIDE SEQUENCE</scope>
    <source>
        <strain evidence="4">CBS 109.77</strain>
    </source>
</reference>
<feature type="compositionally biased region" description="Acidic residues" evidence="2">
    <location>
        <begin position="901"/>
        <end position="912"/>
    </location>
</feature>
<keyword evidence="1 4" id="KW-0808">Transferase</keyword>
<dbReference type="InterPro" id="IPR003903">
    <property type="entry name" value="UIM_dom"/>
</dbReference>
<accession>A0A6A6XIB0</accession>
<feature type="compositionally biased region" description="Basic and acidic residues" evidence="2">
    <location>
        <begin position="1030"/>
        <end position="1043"/>
    </location>
</feature>
<dbReference type="Gene3D" id="3.40.50.2000">
    <property type="entry name" value="Glycogen Phosphorylase B"/>
    <property type="match status" value="1"/>
</dbReference>
<feature type="compositionally biased region" description="Basic and acidic residues" evidence="2">
    <location>
        <begin position="988"/>
        <end position="1011"/>
    </location>
</feature>
<name>A0A6A6XIB0_9PLEO</name>
<feature type="compositionally biased region" description="Polar residues" evidence="2">
    <location>
        <begin position="449"/>
        <end position="467"/>
    </location>
</feature>
<evidence type="ECO:0000256" key="2">
    <source>
        <dbReference type="SAM" id="MobiDB-lite"/>
    </source>
</evidence>
<feature type="compositionally biased region" description="Polar residues" evidence="2">
    <location>
        <begin position="403"/>
        <end position="438"/>
    </location>
</feature>
<dbReference type="GO" id="GO:0016906">
    <property type="term" value="F:sterol 3-beta-glucosyltransferase activity"/>
    <property type="evidence" value="ECO:0007669"/>
    <property type="project" value="UniProtKB-ARBA"/>
</dbReference>
<dbReference type="OrthoDB" id="5835829at2759"/>
<dbReference type="Pfam" id="PF06722">
    <property type="entry name" value="EryCIII-like_C"/>
    <property type="match status" value="1"/>
</dbReference>
<feature type="domain" description="Erythromycin biosynthesis protein CIII-like C-terminal" evidence="3">
    <location>
        <begin position="170"/>
        <end position="267"/>
    </location>
</feature>
<feature type="region of interest" description="Disordered" evidence="2">
    <location>
        <begin position="971"/>
        <end position="1011"/>
    </location>
</feature>
<dbReference type="PANTHER" id="PTHR48050:SF13">
    <property type="entry name" value="STEROL 3-BETA-GLUCOSYLTRANSFERASE UGT80A2"/>
    <property type="match status" value="1"/>
</dbReference>
<evidence type="ECO:0000313" key="4">
    <source>
        <dbReference type="EMBL" id="KAF2796141.1"/>
    </source>
</evidence>
<dbReference type="SUPFAM" id="SSF53756">
    <property type="entry name" value="UDP-Glycosyltransferase/glycogen phosphorylase"/>
    <property type="match status" value="1"/>
</dbReference>
<feature type="region of interest" description="Disordered" evidence="2">
    <location>
        <begin position="1030"/>
        <end position="1053"/>
    </location>
</feature>
<dbReference type="EMBL" id="MU001839">
    <property type="protein sequence ID" value="KAF2796141.1"/>
    <property type="molecule type" value="Genomic_DNA"/>
</dbReference>
<evidence type="ECO:0000256" key="1">
    <source>
        <dbReference type="ARBA" id="ARBA00022679"/>
    </source>
</evidence>
<dbReference type="SMART" id="SM00726">
    <property type="entry name" value="UIM"/>
    <property type="match status" value="7"/>
</dbReference>
<dbReference type="FunFam" id="3.40.50.2000:FF:000009">
    <property type="entry name" value="Sterol 3-beta-glucosyltransferase UGT80A2"/>
    <property type="match status" value="1"/>
</dbReference>
<protein>
    <submittedName>
        <fullName evidence="4">Glycosyltransferase family 1 protein</fullName>
    </submittedName>
</protein>
<proteinExistence type="predicted"/>
<evidence type="ECO:0000313" key="5">
    <source>
        <dbReference type="Proteomes" id="UP000799757"/>
    </source>
</evidence>
<keyword evidence="5" id="KW-1185">Reference proteome</keyword>
<dbReference type="PANTHER" id="PTHR48050">
    <property type="entry name" value="STEROL 3-BETA-GLUCOSYLTRANSFERASE"/>
    <property type="match status" value="1"/>
</dbReference>
<dbReference type="InterPro" id="IPR010610">
    <property type="entry name" value="EryCIII-like_C"/>
</dbReference>
<dbReference type="AlphaFoldDB" id="A0A6A6XIB0"/>
<feature type="compositionally biased region" description="Polar residues" evidence="2">
    <location>
        <begin position="1044"/>
        <end position="1053"/>
    </location>
</feature>
<sequence length="1053" mass="115122">MPWSPTQQFPHPLANIQSTNADASITNFISYTLVDMLTWQGLGDVINKFRRDSLGLEPISMIWAPGMLARMKIPYTYCWSPALIPKPKDWGHHISISGFYFLSLAQNFTPEPALAEYLAAGEPPVYIGFGSIVVDDPNAMTKMIFEAVKKTGRRALVSKGWGGLGADELGIPEGVFMLGNVPHDWLFKHVSAVVHHGGAGTTAAGIAAGRPTVVIPFFGDQPFWGAMTAKAGAGPHPIPYKELTADKLAAAINEALKPESLERAQELSQKISQEQGGQNGAQSFHQMLKVDDLRCAVSPNHPAVWRVKRTQVRLSALAATVLCQEGELNFAELKLFRPREYETDEGPWDPISGGATAIIGTATTMMMGIADLPIETLKLLNIHPENKKGKSKMSSVSGDTVRTGRTTTPKPATNTQLYDSPSASTLPGTQSPRTTVTEMTPDGSEHARNSSSSEMTRMTSPGTPTRRTTFMSQAMAASTQVSRSASTDRCPVERFHHGRGKSVSGTELQSEAGYTSSFSDKFHNMNADAAVSTGKGIGKIVGAGFKSPLDFSLNVSKGFHNVPKLLGGDVRQVDKVTDLQSGMRTAVKELGLGLYEGISGLVTDPYKGAKKEGGIGFVKGVGRGIFSILPRVGAGFFGLPAYVMKGLYQEAMKGKGANLQNYIIAARISQGYDETSAISEDKRADIINRWKCIRLNIKKKKNVGEDQMEALHTLMNERRKKRHERWAKINSHFNKHKEGRPSFPTTLSDQGSYSDLEVTAHQHPNIPTIPLQHANTFPRPTTSHSDLSLEAQQLVAEEAAEQRQIEAAIAASVAEASRGNPEEDEVIANAIRASIAELQRPASHDEDEEEALQRAINASIEEAGKSGASEEEKKVLEETLRQSLLDTGKHQRRARASGSESDNEWDSDDTEDDEDFQHMIAESEKLARLQTLPPEYAVYAYNMAVGEQEEGILGDNVTAVDEALRKAIEESERHEKEKLANQDTVSNEDLKKALEESEKAEKERMESLEKQRTEEEIVLEFVKKQSLVEEEYERRMRGGRDTVGESSGSAGPA</sequence>
<feature type="region of interest" description="Disordered" evidence="2">
    <location>
        <begin position="385"/>
        <end position="467"/>
    </location>
</feature>
<dbReference type="Proteomes" id="UP000799757">
    <property type="component" value="Unassembled WGS sequence"/>
</dbReference>
<feature type="compositionally biased region" description="Basic and acidic residues" evidence="2">
    <location>
        <begin position="971"/>
        <end position="980"/>
    </location>
</feature>